<dbReference type="HOGENOM" id="CLU_013661_2_0_1"/>
<evidence type="ECO:0000313" key="8">
    <source>
        <dbReference type="EMBL" id="SUZ13185.1"/>
    </source>
</evidence>
<comment type="subcellular location">
    <subcellularLocation>
        <location evidence="1">Membrane</location>
        <topology evidence="1">Multi-pass membrane protein</topology>
    </subcellularLocation>
</comment>
<reference evidence="8" key="3">
    <citation type="submission" date="2018-07" db="EMBL/GenBank/DDBJ databases">
        <authorList>
            <person name="Quirk P.G."/>
            <person name="Krulwich T.A."/>
        </authorList>
    </citation>
    <scope>NUCLEOTIDE SEQUENCE</scope>
    <source>
        <strain evidence="8">96224</strain>
    </source>
</reference>
<dbReference type="AlphaFoldDB" id="A0A061HEC6"/>
<dbReference type="EMBL" id="KE375190">
    <property type="protein sequence ID" value="EPQ62143.1"/>
    <property type="molecule type" value="Genomic_DNA"/>
</dbReference>
<proteinExistence type="predicted"/>
<feature type="transmembrane region" description="Helical" evidence="6">
    <location>
        <begin position="373"/>
        <end position="397"/>
    </location>
</feature>
<evidence type="ECO:0000256" key="4">
    <source>
        <dbReference type="ARBA" id="ARBA00023136"/>
    </source>
</evidence>
<organism evidence="8">
    <name type="scientific">Blumeria graminis f. sp. tritici 96224</name>
    <dbReference type="NCBI Taxonomy" id="1268274"/>
    <lineage>
        <taxon>Eukaryota</taxon>
        <taxon>Fungi</taxon>
        <taxon>Dikarya</taxon>
        <taxon>Ascomycota</taxon>
        <taxon>Pezizomycotina</taxon>
        <taxon>Leotiomycetes</taxon>
        <taxon>Erysiphales</taxon>
        <taxon>Erysiphaceae</taxon>
        <taxon>Blumeria</taxon>
    </lineage>
</organism>
<feature type="transmembrane region" description="Helical" evidence="6">
    <location>
        <begin position="156"/>
        <end position="174"/>
    </location>
</feature>
<evidence type="ECO:0000313" key="7">
    <source>
        <dbReference type="EMBL" id="EPQ62143.1"/>
    </source>
</evidence>
<dbReference type="OrthoDB" id="5982228at2759"/>
<evidence type="ECO:0000256" key="1">
    <source>
        <dbReference type="ARBA" id="ARBA00004141"/>
    </source>
</evidence>
<reference evidence="9" key="1">
    <citation type="journal article" date="2013" name="Nat. Genet.">
        <title>The wheat powdery mildew genome shows the unique evolution of an obligate biotroph.</title>
        <authorList>
            <person name="Wicker T."/>
            <person name="Oberhaensli S."/>
            <person name="Parlange F."/>
            <person name="Buchmann J.P."/>
            <person name="Shatalina M."/>
            <person name="Roffler S."/>
            <person name="Ben-David R."/>
            <person name="Dolezel J."/>
            <person name="Simkova H."/>
            <person name="Schulze-Lefert P."/>
            <person name="Spanu P.D."/>
            <person name="Bruggmann R."/>
            <person name="Amselem J."/>
            <person name="Quesneville H."/>
            <person name="Ver Loren van Themaat E."/>
            <person name="Paape T."/>
            <person name="Shimizu K.K."/>
            <person name="Keller B."/>
        </authorList>
    </citation>
    <scope>NUCLEOTIDE SEQUENCE [LARGE SCALE GENOMIC DNA]</scope>
    <source>
        <strain evidence="9">96224</strain>
    </source>
</reference>
<feature type="compositionally biased region" description="Polar residues" evidence="5">
    <location>
        <begin position="20"/>
        <end position="30"/>
    </location>
</feature>
<feature type="region of interest" description="Disordered" evidence="5">
    <location>
        <begin position="623"/>
        <end position="642"/>
    </location>
</feature>
<dbReference type="Pfam" id="PF13520">
    <property type="entry name" value="AA_permease_2"/>
    <property type="match status" value="1"/>
</dbReference>
<feature type="compositionally biased region" description="Polar residues" evidence="5">
    <location>
        <begin position="1"/>
        <end position="13"/>
    </location>
</feature>
<gene>
    <name evidence="7" type="ORF">BGT96224_2628</name>
    <name evidence="8" type="ORF">BGT96224V2_LOCUS6341</name>
</gene>
<evidence type="ECO:0000256" key="3">
    <source>
        <dbReference type="ARBA" id="ARBA00022989"/>
    </source>
</evidence>
<evidence type="ECO:0000313" key="9">
    <source>
        <dbReference type="Proteomes" id="UP000053110"/>
    </source>
</evidence>
<dbReference type="GO" id="GO:0016020">
    <property type="term" value="C:membrane"/>
    <property type="evidence" value="ECO:0007669"/>
    <property type="project" value="UniProtKB-SubCell"/>
</dbReference>
<feature type="transmembrane region" description="Helical" evidence="6">
    <location>
        <begin position="541"/>
        <end position="559"/>
    </location>
</feature>
<dbReference type="PANTHER" id="PTHR11785">
    <property type="entry name" value="AMINO ACID TRANSPORTER"/>
    <property type="match status" value="1"/>
</dbReference>
<sequence length="642" mass="69924">MEGSSFVATSPSGKSFIESHCSSPSPTGGSATLHDDESISNSLFIDVGKAHQGSYSNFSHSDIRNSTPSPSIKLSPQSISPKSQQEDNVSSIHTLASSPCAEKMSHNLISPNKTPSDGKLGTFSAINIILSRTIGVGIYSVPSSVFNSAGSVGASILLWIIGAFISFCGLAVYLDLGTGIPLSGGERVYLDRIFRKPHKLTSCIFMAYTVLLGFSAPNCIVFGEYAMYSIGVEPGRWNVRCVAVVVPTIICFIHARFANLGFRIINSLSVITMVILIFIVISGMVGACLRVGAADSLLSHHHLDLHESLGATDAALSHLSTAQQNFSNIFAGSSIQPYDYATGLIKVLFCYRGYTTANQVISDLRNPAKTIRVAAPVALSLVSISYLLVMISFFLVIGKEDFRTSGIVIVGHFFRNMFGQTMGKNILPVFIFISAFGNIASATYVQSRTNQELGREGLLPFSDWSARRGLWETITPGLFLHWIVNVFVILAPPPGEIYNFLIDISGYPVSLISVSISLGLLYLQHHPQEQWTSMFHAKMPYTIIFAASNCLLLIMPWVKPKTDRTDSQFPYFAYPTTALAVMVGGFLYWLWWARIASLVIRSIRLQIRTWGKLRVAPGFSAKRSGKMDTEGAGSIKEQSLSA</sequence>
<feature type="transmembrane region" description="Helical" evidence="6">
    <location>
        <begin position="264"/>
        <end position="289"/>
    </location>
</feature>
<reference evidence="7" key="2">
    <citation type="submission" date="2013-01" db="EMBL/GenBank/DDBJ databases">
        <title>The wheat powdery mildew genome reveals unique evolution of an obligate biotroph.</title>
        <authorList>
            <person name="Oberhaensli S."/>
            <person name="Wicker T."/>
            <person name="Keller B."/>
        </authorList>
    </citation>
    <scope>NUCLEOTIDE SEQUENCE</scope>
    <source>
        <strain evidence="7">96224</strain>
    </source>
</reference>
<dbReference type="PANTHER" id="PTHR11785:SF382">
    <property type="entry name" value="LOW-AFFINITY METHIONINE PERMEASE"/>
    <property type="match status" value="1"/>
</dbReference>
<dbReference type="Proteomes" id="UP000053110">
    <property type="component" value="Unassembled WGS sequence"/>
</dbReference>
<name>A0A061HEC6_BLUGR</name>
<feature type="region of interest" description="Disordered" evidence="5">
    <location>
        <begin position="56"/>
        <end position="88"/>
    </location>
</feature>
<dbReference type="Gene3D" id="1.20.1740.10">
    <property type="entry name" value="Amino acid/polyamine transporter I"/>
    <property type="match status" value="1"/>
</dbReference>
<feature type="transmembrane region" description="Helical" evidence="6">
    <location>
        <begin position="571"/>
        <end position="591"/>
    </location>
</feature>
<evidence type="ECO:0000256" key="5">
    <source>
        <dbReference type="SAM" id="MobiDB-lite"/>
    </source>
</evidence>
<protein>
    <submittedName>
        <fullName evidence="8">Bgt-2628</fullName>
    </submittedName>
    <submittedName>
        <fullName evidence="7">High affinity methionine permease</fullName>
    </submittedName>
</protein>
<feature type="transmembrane region" description="Helical" evidence="6">
    <location>
        <begin position="470"/>
        <end position="491"/>
    </location>
</feature>
<accession>A0A061HEC6</accession>
<feature type="region of interest" description="Disordered" evidence="5">
    <location>
        <begin position="1"/>
        <end position="35"/>
    </location>
</feature>
<dbReference type="EMBL" id="UIGY01000221">
    <property type="protein sequence ID" value="SUZ13185.1"/>
    <property type="molecule type" value="Genomic_DNA"/>
</dbReference>
<evidence type="ECO:0000256" key="6">
    <source>
        <dbReference type="SAM" id="Phobius"/>
    </source>
</evidence>
<keyword evidence="4 6" id="KW-0472">Membrane</keyword>
<evidence type="ECO:0000256" key="2">
    <source>
        <dbReference type="ARBA" id="ARBA00022692"/>
    </source>
</evidence>
<keyword evidence="3 6" id="KW-1133">Transmembrane helix</keyword>
<dbReference type="GO" id="GO:0015179">
    <property type="term" value="F:L-amino acid transmembrane transporter activity"/>
    <property type="evidence" value="ECO:0007669"/>
    <property type="project" value="TreeGrafter"/>
</dbReference>
<feature type="transmembrane region" description="Helical" evidence="6">
    <location>
        <begin position="237"/>
        <end position="258"/>
    </location>
</feature>
<feature type="transmembrane region" description="Helical" evidence="6">
    <location>
        <begin position="204"/>
        <end position="225"/>
    </location>
</feature>
<feature type="transmembrane region" description="Helical" evidence="6">
    <location>
        <begin position="497"/>
        <end position="521"/>
    </location>
</feature>
<dbReference type="InterPro" id="IPR002293">
    <property type="entry name" value="AA/rel_permease1"/>
</dbReference>
<keyword evidence="2 6" id="KW-0812">Transmembrane</keyword>
<feature type="transmembrane region" description="Helical" evidence="6">
    <location>
        <begin position="426"/>
        <end position="445"/>
    </location>
</feature>
<dbReference type="InterPro" id="IPR050598">
    <property type="entry name" value="AminoAcid_Transporter"/>
</dbReference>